<dbReference type="PROSITE" id="PS50293">
    <property type="entry name" value="TPR_REGION"/>
    <property type="match status" value="2"/>
</dbReference>
<feature type="repeat" description="TPR" evidence="1">
    <location>
        <begin position="41"/>
        <end position="74"/>
    </location>
</feature>
<dbReference type="Pfam" id="PF13424">
    <property type="entry name" value="TPR_12"/>
    <property type="match status" value="2"/>
</dbReference>
<evidence type="ECO:0000313" key="4">
    <source>
        <dbReference type="Proteomes" id="UP000269265"/>
    </source>
</evidence>
<feature type="repeat" description="TPR" evidence="1">
    <location>
        <begin position="75"/>
        <end position="108"/>
    </location>
</feature>
<dbReference type="SUPFAM" id="SSF53756">
    <property type="entry name" value="UDP-Glycosyltransferase/glycogen phosphorylase"/>
    <property type="match status" value="1"/>
</dbReference>
<feature type="compositionally biased region" description="Polar residues" evidence="2">
    <location>
        <begin position="447"/>
        <end position="465"/>
    </location>
</feature>
<keyword evidence="1" id="KW-0802">TPR repeat</keyword>
<name>A0A426V2I5_9BURK</name>
<dbReference type="EMBL" id="RSED01000028">
    <property type="protein sequence ID" value="RRS01076.1"/>
    <property type="molecule type" value="Genomic_DNA"/>
</dbReference>
<dbReference type="InterPro" id="IPR011990">
    <property type="entry name" value="TPR-like_helical_dom_sf"/>
</dbReference>
<protein>
    <submittedName>
        <fullName evidence="3">Tetratricopeptide repeat protein</fullName>
    </submittedName>
</protein>
<feature type="repeat" description="TPR" evidence="1">
    <location>
        <begin position="601"/>
        <end position="634"/>
    </location>
</feature>
<dbReference type="InterPro" id="IPR019734">
    <property type="entry name" value="TPR_rpt"/>
</dbReference>
<dbReference type="Gene3D" id="3.40.50.2000">
    <property type="entry name" value="Glycogen Phosphorylase B"/>
    <property type="match status" value="1"/>
</dbReference>
<evidence type="ECO:0000256" key="2">
    <source>
        <dbReference type="SAM" id="MobiDB-lite"/>
    </source>
</evidence>
<dbReference type="Pfam" id="PF13414">
    <property type="entry name" value="TPR_11"/>
    <property type="match status" value="1"/>
</dbReference>
<organism evidence="3 4">
    <name type="scientific">Aquabacterium soli</name>
    <dbReference type="NCBI Taxonomy" id="2493092"/>
    <lineage>
        <taxon>Bacteria</taxon>
        <taxon>Pseudomonadati</taxon>
        <taxon>Pseudomonadota</taxon>
        <taxon>Betaproteobacteria</taxon>
        <taxon>Burkholderiales</taxon>
        <taxon>Aquabacterium</taxon>
    </lineage>
</organism>
<dbReference type="PANTHER" id="PTHR44998">
    <property type="match status" value="1"/>
</dbReference>
<dbReference type="PANTHER" id="PTHR44998:SF1">
    <property type="entry name" value="UDP-N-ACETYLGLUCOSAMINE--PEPTIDE N-ACETYLGLUCOSAMINYLTRANSFERASE 110 KDA SUBUNIT"/>
    <property type="match status" value="1"/>
</dbReference>
<dbReference type="Gene3D" id="1.25.40.10">
    <property type="entry name" value="Tetratricopeptide repeat domain"/>
    <property type="match status" value="4"/>
</dbReference>
<accession>A0A426V2I5</accession>
<dbReference type="Proteomes" id="UP000269265">
    <property type="component" value="Unassembled WGS sequence"/>
</dbReference>
<feature type="repeat" description="TPR" evidence="1">
    <location>
        <begin position="567"/>
        <end position="600"/>
    </location>
</feature>
<feature type="region of interest" description="Disordered" evidence="2">
    <location>
        <begin position="1"/>
        <end position="31"/>
    </location>
</feature>
<feature type="repeat" description="TPR" evidence="1">
    <location>
        <begin position="771"/>
        <end position="804"/>
    </location>
</feature>
<evidence type="ECO:0000313" key="3">
    <source>
        <dbReference type="EMBL" id="RRS01076.1"/>
    </source>
</evidence>
<dbReference type="Pfam" id="PF13432">
    <property type="entry name" value="TPR_16"/>
    <property type="match status" value="1"/>
</dbReference>
<feature type="repeat" description="TPR" evidence="1">
    <location>
        <begin position="737"/>
        <end position="770"/>
    </location>
</feature>
<dbReference type="SUPFAM" id="SSF48452">
    <property type="entry name" value="TPR-like"/>
    <property type="match status" value="3"/>
</dbReference>
<evidence type="ECO:0000256" key="1">
    <source>
        <dbReference type="PROSITE-ProRule" id="PRU00339"/>
    </source>
</evidence>
<dbReference type="SMART" id="SM00028">
    <property type="entry name" value="TPR"/>
    <property type="match status" value="12"/>
</dbReference>
<feature type="repeat" description="TPR" evidence="1">
    <location>
        <begin position="669"/>
        <end position="702"/>
    </location>
</feature>
<keyword evidence="4" id="KW-1185">Reference proteome</keyword>
<feature type="repeat" description="TPR" evidence="1">
    <location>
        <begin position="499"/>
        <end position="532"/>
    </location>
</feature>
<gene>
    <name evidence="3" type="ORF">EIP75_22035</name>
</gene>
<dbReference type="Pfam" id="PF14559">
    <property type="entry name" value="TPR_19"/>
    <property type="match status" value="2"/>
</dbReference>
<feature type="region of interest" description="Disordered" evidence="2">
    <location>
        <begin position="439"/>
        <end position="465"/>
    </location>
</feature>
<sequence length="827" mass="90751">MRAWHSRSADQSRDMSATMDSLPGRGALQPSIKLTSAPPPAEAAHIEGIAHYRADQFEQALASFNRAISLQPTFAGAYNSRGFVLQDLGRLEEALADFARAVELGPELAMFRLNLGMLQLKLGQFEAGWANYEARWTGAAEYQAGQLKKPGCPLPVWEGASVTAPAQDKQRSILVITEQGFGDTFQFTRYLPMLARRFRKVGFACSDPTRRLVDWSFGDDVVSFTRLPAPAGWDVQCALMSLPKAFGCRLDNVPSDVPYLRAPSVARLYWKERLEAAAPNRLRVGLAWAGRPQHHRDARRSLKLGQLLPLLADRRVAWVSLQKWAPEDVRPDVPKGVAWLDWTDELGDFADSAALVSELDLIISVDSALVHLAGGLGKPVWMLDRFDNEWRWLSGREDSPWYPQMRILRQSTFGDWAPVIDLAARALEGLANPRANALPASEPEALSANSQKVPHAQAQSQSLSIDQAMQRAAQLQSAGRLQDAERVIRTILQAKPEHAHALHLLGLLAYQAGQPAKAVDVIQRAIAAAPDEAVFHSNIAEMSRQLGRLPEAIRHGERAVALSPSMASAHSNLGIAYFDAGDDGRALACHERALAIEPRTPGSLNNLGSIARRAKDREAAAAWYRQALDHNPDYLEAASNLGAVLVELHRPDEAAPLLEQVLQRRPQYPEALCNLGMARLKQQRFAEAEGILRRALQLSPGYPDAMVGLARSLMETKAFPEAFALIRELLRHLPEHADAWAVLGSLHQDAGELAEAPAAFERALALEPDSPDALIGLGRLRLVQGQFDVARHLLTKASAIDPDNAAARLHLDQVRKVEPGDADLPES</sequence>
<dbReference type="AlphaFoldDB" id="A0A426V2I5"/>
<comment type="caution">
    <text evidence="3">The sequence shown here is derived from an EMBL/GenBank/DDBJ whole genome shotgun (WGS) entry which is preliminary data.</text>
</comment>
<dbReference type="PROSITE" id="PS50005">
    <property type="entry name" value="TPR"/>
    <property type="match status" value="8"/>
</dbReference>
<reference evidence="3 4" key="1">
    <citation type="submission" date="2018-12" db="EMBL/GenBank/DDBJ databases">
        <title>The whole draft genome of Aquabacterium sp. SJQ9.</title>
        <authorList>
            <person name="Sun L."/>
            <person name="Gao X."/>
            <person name="Chen W."/>
            <person name="Huang K."/>
        </authorList>
    </citation>
    <scope>NUCLEOTIDE SEQUENCE [LARGE SCALE GENOMIC DNA]</scope>
    <source>
        <strain evidence="3 4">SJQ9</strain>
    </source>
</reference>
<proteinExistence type="predicted"/>